<gene>
    <name evidence="12" type="ORF">ODALV1_LOCUS9576</name>
</gene>
<evidence type="ECO:0000313" key="13">
    <source>
        <dbReference type="Proteomes" id="UP001642540"/>
    </source>
</evidence>
<dbReference type="Pfam" id="PF00153">
    <property type="entry name" value="Mito_carr"/>
    <property type="match status" value="3"/>
</dbReference>
<comment type="subcellular location">
    <subcellularLocation>
        <location evidence="1">Mitochondrion inner membrane</location>
        <topology evidence="1">Multi-pass membrane protein</topology>
    </subcellularLocation>
</comment>
<feature type="region of interest" description="Disordered" evidence="10">
    <location>
        <begin position="267"/>
        <end position="306"/>
    </location>
</feature>
<protein>
    <recommendedName>
        <fullName evidence="14">Graves disease carrier protein</fullName>
    </recommendedName>
</protein>
<feature type="compositionally biased region" description="Low complexity" evidence="10">
    <location>
        <begin position="267"/>
        <end position="277"/>
    </location>
</feature>
<keyword evidence="3" id="KW-0813">Transport</keyword>
<dbReference type="PANTHER" id="PTHR24089">
    <property type="entry name" value="SOLUTE CARRIER FAMILY 25"/>
    <property type="match status" value="1"/>
</dbReference>
<feature type="region of interest" description="Disordered" evidence="10">
    <location>
        <begin position="20"/>
        <end position="70"/>
    </location>
</feature>
<dbReference type="Proteomes" id="UP001642540">
    <property type="component" value="Unassembled WGS sequence"/>
</dbReference>
<evidence type="ECO:0000256" key="5">
    <source>
        <dbReference type="ARBA" id="ARBA00022737"/>
    </source>
</evidence>
<organism evidence="12 13">
    <name type="scientific">Orchesella dallaii</name>
    <dbReference type="NCBI Taxonomy" id="48710"/>
    <lineage>
        <taxon>Eukaryota</taxon>
        <taxon>Metazoa</taxon>
        <taxon>Ecdysozoa</taxon>
        <taxon>Arthropoda</taxon>
        <taxon>Hexapoda</taxon>
        <taxon>Collembola</taxon>
        <taxon>Entomobryomorpha</taxon>
        <taxon>Entomobryoidea</taxon>
        <taxon>Orchesellidae</taxon>
        <taxon>Orchesellinae</taxon>
        <taxon>Orchesella</taxon>
    </lineage>
</organism>
<keyword evidence="7" id="KW-0496">Mitochondrion</keyword>
<dbReference type="InterPro" id="IPR023395">
    <property type="entry name" value="MCP_dom_sf"/>
</dbReference>
<evidence type="ECO:0000256" key="2">
    <source>
        <dbReference type="ARBA" id="ARBA00006375"/>
    </source>
</evidence>
<evidence type="ECO:0000313" key="12">
    <source>
        <dbReference type="EMBL" id="CAL8097186.1"/>
    </source>
</evidence>
<dbReference type="InterPro" id="IPR002067">
    <property type="entry name" value="MCP"/>
</dbReference>
<dbReference type="InterPro" id="IPR002167">
    <property type="entry name" value="GDC-like"/>
</dbReference>
<evidence type="ECO:0000256" key="8">
    <source>
        <dbReference type="ARBA" id="ARBA00023136"/>
    </source>
</evidence>
<evidence type="ECO:0000256" key="9">
    <source>
        <dbReference type="PROSITE-ProRule" id="PRU00282"/>
    </source>
</evidence>
<dbReference type="Gene3D" id="1.50.40.10">
    <property type="entry name" value="Mitochondrial carrier domain"/>
    <property type="match status" value="1"/>
</dbReference>
<name>A0ABP1QFZ2_9HEXA</name>
<feature type="repeat" description="Solcar" evidence="9">
    <location>
        <begin position="412"/>
        <end position="500"/>
    </location>
</feature>
<evidence type="ECO:0000256" key="6">
    <source>
        <dbReference type="ARBA" id="ARBA00022792"/>
    </source>
</evidence>
<comment type="similarity">
    <text evidence="2">Belongs to the mitochondrial carrier (TC 2.A.29) family.</text>
</comment>
<keyword evidence="6" id="KW-0999">Mitochondrion inner membrane</keyword>
<evidence type="ECO:0008006" key="14">
    <source>
        <dbReference type="Google" id="ProtNLM"/>
    </source>
</evidence>
<keyword evidence="8 9" id="KW-0472">Membrane</keyword>
<evidence type="ECO:0000256" key="4">
    <source>
        <dbReference type="ARBA" id="ARBA00022692"/>
    </source>
</evidence>
<evidence type="ECO:0000256" key="1">
    <source>
        <dbReference type="ARBA" id="ARBA00004448"/>
    </source>
</evidence>
<dbReference type="EMBL" id="CAXLJM020000028">
    <property type="protein sequence ID" value="CAL8097186.1"/>
    <property type="molecule type" value="Genomic_DNA"/>
</dbReference>
<comment type="caution">
    <text evidence="12">The sequence shown here is derived from an EMBL/GenBank/DDBJ whole genome shotgun (WGS) entry which is preliminary data.</text>
</comment>
<evidence type="ECO:0000256" key="3">
    <source>
        <dbReference type="ARBA" id="ARBA00022448"/>
    </source>
</evidence>
<keyword evidence="13" id="KW-1185">Reference proteome</keyword>
<feature type="repeat" description="Solcar" evidence="9">
    <location>
        <begin position="321"/>
        <end position="407"/>
    </location>
</feature>
<dbReference type="SUPFAM" id="SSF103506">
    <property type="entry name" value="Mitochondrial carrier"/>
    <property type="match status" value="1"/>
</dbReference>
<dbReference type="PRINTS" id="PR00926">
    <property type="entry name" value="MITOCARRIER"/>
</dbReference>
<feature type="compositionally biased region" description="Polar residues" evidence="10">
    <location>
        <begin position="32"/>
        <end position="56"/>
    </location>
</feature>
<accession>A0ABP1QFZ2</accession>
<dbReference type="InterPro" id="IPR018108">
    <property type="entry name" value="MCP_transmembrane"/>
</dbReference>
<keyword evidence="5" id="KW-0677">Repeat</keyword>
<feature type="transmembrane region" description="Helical" evidence="11">
    <location>
        <begin position="520"/>
        <end position="543"/>
    </location>
</feature>
<evidence type="ECO:0000256" key="10">
    <source>
        <dbReference type="SAM" id="MobiDB-lite"/>
    </source>
</evidence>
<dbReference type="PRINTS" id="PR00928">
    <property type="entry name" value="GRAVESDC"/>
</dbReference>
<reference evidence="12 13" key="1">
    <citation type="submission" date="2024-08" db="EMBL/GenBank/DDBJ databases">
        <authorList>
            <person name="Cucini C."/>
            <person name="Frati F."/>
        </authorList>
    </citation>
    <scope>NUCLEOTIDE SEQUENCE [LARGE SCALE GENOMIC DNA]</scope>
</reference>
<evidence type="ECO:0000256" key="7">
    <source>
        <dbReference type="ARBA" id="ARBA00023128"/>
    </source>
</evidence>
<proteinExistence type="inferred from homology"/>
<dbReference type="PROSITE" id="PS50920">
    <property type="entry name" value="SOLCAR"/>
    <property type="match status" value="2"/>
</dbReference>
<keyword evidence="11" id="KW-1133">Transmembrane helix</keyword>
<keyword evidence="4 9" id="KW-0812">Transmembrane</keyword>
<evidence type="ECO:0000256" key="11">
    <source>
        <dbReference type="SAM" id="Phobius"/>
    </source>
</evidence>
<sequence>MPNPNTQHVSYIHVRGNDDSLTSLSAAPAEPTISQDSPVVKQATESASSPSQSLHSTKGFVARRSGSSSSLPKVFPVNKVFADASPHTFITSLAFTTGTNTNTNPHVAAAEEEFCSATLGNVNVSSASVEKEGLQHLRFASVNAEKSINVQGNSTKDPFESTQRISFSYFLASLGSISAATEFRFLHDQRKSAGKSSNQDLLATSFESTSDGKHLLFQSDYEKEVKSRIIESDGLLLGWFKEFKNFIVTFKTEAIVFADGNEKQGTSSLNITTSASSSREKDRREQSTTPASIRVSPASEVTEDVPVSPENLKMKEERQLEFILKSLVAGGVAGMCAKTSVAPLDRMKILLQAHSKHYSHLGVFSGLQGIVKKERFIALYKGNGAQMVRIFPYAATQFTSFEMYKKLLGGEESHIGRFAAGSAAGVTAVALTYPLDTIRARLAFQVTGEHVYNGIYSCAAHIFREEGGIRALYRGFIPTVCGMIPYAGLSFYCFESFKYICMKYFPTYTCKSHSTNSGGLVLLLYAKLLCGGVAGAVAQTVAYPLDVTRRRMQLAMMDEKTKKFGLANPLYYNYTTLSNQSKVFFKFCPLKYSLPTSKSVSLYSNVHL</sequence>